<dbReference type="EMBL" id="JAANBB010000144">
    <property type="protein sequence ID" value="KAF7548586.1"/>
    <property type="molecule type" value="Genomic_DNA"/>
</dbReference>
<feature type="region of interest" description="Disordered" evidence="1">
    <location>
        <begin position="881"/>
        <end position="942"/>
    </location>
</feature>
<feature type="compositionally biased region" description="Basic and acidic residues" evidence="1">
    <location>
        <begin position="762"/>
        <end position="773"/>
    </location>
</feature>
<evidence type="ECO:0000313" key="3">
    <source>
        <dbReference type="EMBL" id="KAF7548586.1"/>
    </source>
</evidence>
<dbReference type="InterPro" id="IPR011009">
    <property type="entry name" value="Kinase-like_dom_sf"/>
</dbReference>
<dbReference type="InterPro" id="IPR050167">
    <property type="entry name" value="Ser_Thr_protein_kinase"/>
</dbReference>
<evidence type="ECO:0000259" key="2">
    <source>
        <dbReference type="PROSITE" id="PS50011"/>
    </source>
</evidence>
<feature type="compositionally biased region" description="Basic and acidic residues" evidence="1">
    <location>
        <begin position="100"/>
        <end position="112"/>
    </location>
</feature>
<comment type="caution">
    <text evidence="3">The sequence shown here is derived from an EMBL/GenBank/DDBJ whole genome shotgun (WGS) entry which is preliminary data.</text>
</comment>
<feature type="compositionally biased region" description="Polar residues" evidence="1">
    <location>
        <begin position="911"/>
        <end position="927"/>
    </location>
</feature>
<dbReference type="InterPro" id="IPR000719">
    <property type="entry name" value="Prot_kinase_dom"/>
</dbReference>
<dbReference type="GO" id="GO:0007165">
    <property type="term" value="P:signal transduction"/>
    <property type="evidence" value="ECO:0007669"/>
    <property type="project" value="TreeGrafter"/>
</dbReference>
<dbReference type="Pfam" id="PF00069">
    <property type="entry name" value="Pkinase"/>
    <property type="match status" value="1"/>
</dbReference>
<dbReference type="GO" id="GO:0005524">
    <property type="term" value="F:ATP binding"/>
    <property type="evidence" value="ECO:0007669"/>
    <property type="project" value="InterPro"/>
</dbReference>
<organism evidence="3 4">
    <name type="scientific">Cylindrodendrum hubeiense</name>
    <dbReference type="NCBI Taxonomy" id="595255"/>
    <lineage>
        <taxon>Eukaryota</taxon>
        <taxon>Fungi</taxon>
        <taxon>Dikarya</taxon>
        <taxon>Ascomycota</taxon>
        <taxon>Pezizomycotina</taxon>
        <taxon>Sordariomycetes</taxon>
        <taxon>Hypocreomycetidae</taxon>
        <taxon>Hypocreales</taxon>
        <taxon>Nectriaceae</taxon>
        <taxon>Cylindrodendrum</taxon>
    </lineage>
</organism>
<accession>A0A9P5LG89</accession>
<feature type="region of interest" description="Disordered" evidence="1">
    <location>
        <begin position="1"/>
        <end position="135"/>
    </location>
</feature>
<dbReference type="Proteomes" id="UP000722485">
    <property type="component" value="Unassembled WGS sequence"/>
</dbReference>
<name>A0A9P5LG89_9HYPO</name>
<keyword evidence="4" id="KW-1185">Reference proteome</keyword>
<dbReference type="SUPFAM" id="SSF56112">
    <property type="entry name" value="Protein kinase-like (PK-like)"/>
    <property type="match status" value="1"/>
</dbReference>
<feature type="region of interest" description="Disordered" evidence="1">
    <location>
        <begin position="762"/>
        <end position="865"/>
    </location>
</feature>
<sequence length="1019" mass="113704">MAKADVAASEPPPLRQPSTPSGTQGFFRKFFGRQNGGSTPPSPTDHPLDTEQGADLADPEKGGLIRRMSRKVVPNLPRAQTFKRQQSERRTNLAPVEPTPDERRAVSVDRRSQGPRASSTSQPHADPRISAPGFLGCPQDEVPRYAPPLPSLPVSPVEDVPTETQLEKMVSRDEDVTLTDECAIQDSLSTADTHSLTTSQYDAMIHDELEKTWILNLSMHFRDRSRREKFFVTYREQEHIWRRVTISLDYRNAPLNSLEMDLIHTQYQREKSAKIYEAIRESLRDIQFYDTVTNLKLQTTDGRLHVHVVEDGNEIIPYPTVAQVKHLGCKRIREQDIVFDSHMSGFVYKVNVHGQTLIKKEIPSPDTVDEFLYEVNALNRLCYSDNVIRFHGVVVDDHDEYVKGLLISYADQGALIDIIYEHCKDGEFDLPWSTRKKWARQIVEGLSDIHDSGFVQGDFTLSNIVIDEHGDAKIIDINRRGCPVGWEPPEATPLIECNQRISMYIGVKSDLYQLGMVLWALAMQEDEPENQGRPLILGPEVNIPDWYRQMAEICLSDDPRLRVQASSLLKMFPSPPTHDDRGKLNPPSMSVDEDYTLQQYLVDDYHPDNHPHIRTVEPPSEWSYVGRPYADASPMGYEPYYYTRGRSPPSPLPSNYDRCDSPRRPYDISAWAANRNIPSSYSDVGPDGISQEETPIANKIALIEPDLPVVSDTAVGEKVENPPMKSEIQNPGKDAIESVEKSGVHNGLTTSACESINPAESRIVEESEGERASEVPALDSTTKKTVEVAGDEYAPVTTRTARAAVDAGRDHSSTKADSACDVVMPPCQTHKEGPQEKEVEWVSKTKPAEGPEELTKNNGPSYTPKMAEDVAKRQCLETLPTAGVEVSETQKLKNVPGPEHNAPELHGTTAPEPQQTITEPSSRTVTPSKPRENAEGNEMQTRLEENCQIERDGGIGDDRTCVEAGGNKLKDHDSLTGIGAAYLTNHDGDAIRNKQTIDEDLDVVESMSLNATMKLDAKT</sequence>
<dbReference type="OrthoDB" id="635774at2759"/>
<dbReference type="PROSITE" id="PS50011">
    <property type="entry name" value="PROTEIN_KINASE_DOM"/>
    <property type="match status" value="1"/>
</dbReference>
<protein>
    <recommendedName>
        <fullName evidence="2">Protein kinase domain-containing protein</fullName>
    </recommendedName>
</protein>
<reference evidence="3" key="1">
    <citation type="submission" date="2020-03" db="EMBL/GenBank/DDBJ databases">
        <title>Draft Genome Sequence of Cylindrodendrum hubeiense.</title>
        <authorList>
            <person name="Buettner E."/>
            <person name="Kellner H."/>
        </authorList>
    </citation>
    <scope>NUCLEOTIDE SEQUENCE</scope>
    <source>
        <strain evidence="3">IHI 201604</strain>
    </source>
</reference>
<gene>
    <name evidence="3" type="ORF">G7Z17_g6978</name>
</gene>
<evidence type="ECO:0000256" key="1">
    <source>
        <dbReference type="SAM" id="MobiDB-lite"/>
    </source>
</evidence>
<evidence type="ECO:0000313" key="4">
    <source>
        <dbReference type="Proteomes" id="UP000722485"/>
    </source>
</evidence>
<dbReference type="GO" id="GO:0004672">
    <property type="term" value="F:protein kinase activity"/>
    <property type="evidence" value="ECO:0007669"/>
    <property type="project" value="InterPro"/>
</dbReference>
<proteinExistence type="predicted"/>
<dbReference type="Gene3D" id="1.10.510.10">
    <property type="entry name" value="Transferase(Phosphotransferase) domain 1"/>
    <property type="match status" value="1"/>
</dbReference>
<dbReference type="AlphaFoldDB" id="A0A9P5LG89"/>
<feature type="domain" description="Protein kinase" evidence="2">
    <location>
        <begin position="333"/>
        <end position="577"/>
    </location>
</feature>
<dbReference type="GO" id="GO:0005737">
    <property type="term" value="C:cytoplasm"/>
    <property type="evidence" value="ECO:0007669"/>
    <property type="project" value="TreeGrafter"/>
</dbReference>
<feature type="compositionally biased region" description="Low complexity" evidence="1">
    <location>
        <begin position="796"/>
        <end position="805"/>
    </location>
</feature>
<feature type="compositionally biased region" description="Basic and acidic residues" evidence="1">
    <location>
        <begin position="829"/>
        <end position="855"/>
    </location>
</feature>
<dbReference type="PANTHER" id="PTHR23257">
    <property type="entry name" value="SERINE-THREONINE PROTEIN KINASE"/>
    <property type="match status" value="1"/>
</dbReference>